<feature type="region of interest" description="Disordered" evidence="1">
    <location>
        <begin position="1"/>
        <end position="26"/>
    </location>
</feature>
<dbReference type="InterPro" id="IPR034768">
    <property type="entry name" value="4FE4S_WBL"/>
</dbReference>
<evidence type="ECO:0000256" key="1">
    <source>
        <dbReference type="SAM" id="MobiDB-lite"/>
    </source>
</evidence>
<accession>A0ABX8RY98</accession>
<reference evidence="3 4" key="1">
    <citation type="submission" date="2021-07" db="EMBL/GenBank/DDBJ databases">
        <title>Whole Genome Sequence of Nocardia Iowensis.</title>
        <authorList>
            <person name="Lamm A."/>
            <person name="Collins-Fairclough A.M."/>
            <person name="Bunk B."/>
            <person name="Sproer C."/>
        </authorList>
    </citation>
    <scope>NUCLEOTIDE SEQUENCE [LARGE SCALE GENOMIC DNA]</scope>
    <source>
        <strain evidence="3 4">NRRL 5646</strain>
    </source>
</reference>
<dbReference type="EMBL" id="CP078145">
    <property type="protein sequence ID" value="QXN94644.1"/>
    <property type="molecule type" value="Genomic_DNA"/>
</dbReference>
<name>A0ABX8RY98_NOCIO</name>
<organism evidence="3 4">
    <name type="scientific">Nocardia iowensis</name>
    <dbReference type="NCBI Taxonomy" id="204891"/>
    <lineage>
        <taxon>Bacteria</taxon>
        <taxon>Bacillati</taxon>
        <taxon>Actinomycetota</taxon>
        <taxon>Actinomycetes</taxon>
        <taxon>Mycobacteriales</taxon>
        <taxon>Nocardiaceae</taxon>
        <taxon>Nocardia</taxon>
    </lineage>
</organism>
<dbReference type="RefSeq" id="WP_218477274.1">
    <property type="nucleotide sequence ID" value="NZ_BAABJN010000015.1"/>
</dbReference>
<gene>
    <name evidence="3" type="ORF">KV110_17270</name>
</gene>
<dbReference type="Proteomes" id="UP000694257">
    <property type="component" value="Chromosome"/>
</dbReference>
<proteinExistence type="predicted"/>
<evidence type="ECO:0000313" key="4">
    <source>
        <dbReference type="Proteomes" id="UP000694257"/>
    </source>
</evidence>
<feature type="domain" description="4Fe-4S Wbl-type" evidence="2">
    <location>
        <begin position="30"/>
        <end position="93"/>
    </location>
</feature>
<dbReference type="PROSITE" id="PS51674">
    <property type="entry name" value="4FE4S_WBL"/>
    <property type="match status" value="1"/>
</dbReference>
<evidence type="ECO:0000259" key="2">
    <source>
        <dbReference type="PROSITE" id="PS51674"/>
    </source>
</evidence>
<protein>
    <recommendedName>
        <fullName evidence="2">4Fe-4S Wbl-type domain-containing protein</fullName>
    </recommendedName>
</protein>
<sequence>MNAIRTRRLEPDPAPATISSIPTKSVRRPPCADFPDDWDLDVGSPDTWRAAIQICQGCPLLAECGETAEALIASGSSPRAMIWAGVPYDAAGNVVGNLDRYRKTPMDHKRPLQIIHTGPRPDHVEPPVAPQRQLILGRPLRPTGTGGD</sequence>
<evidence type="ECO:0000313" key="3">
    <source>
        <dbReference type="EMBL" id="QXN94644.1"/>
    </source>
</evidence>
<keyword evidence="4" id="KW-1185">Reference proteome</keyword>